<sequence length="77" mass="8312">MQLTVTEMGERARKCQARCSERSYSKSSQWSPALNCASENAQPADPVLTAAIAGEMGAPNLPLSPWCLANETTQDKL</sequence>
<gene>
    <name evidence="1" type="ORF">SKAU_G00309750</name>
</gene>
<protein>
    <submittedName>
        <fullName evidence="1">Uncharacterized protein</fullName>
    </submittedName>
</protein>
<dbReference type="AlphaFoldDB" id="A0A9Q1IK67"/>
<accession>A0A9Q1IK67</accession>
<reference evidence="1" key="1">
    <citation type="journal article" date="2023" name="Science">
        <title>Genome structures resolve the early diversification of teleost fishes.</title>
        <authorList>
            <person name="Parey E."/>
            <person name="Louis A."/>
            <person name="Montfort J."/>
            <person name="Bouchez O."/>
            <person name="Roques C."/>
            <person name="Iampietro C."/>
            <person name="Lluch J."/>
            <person name="Castinel A."/>
            <person name="Donnadieu C."/>
            <person name="Desvignes T."/>
            <person name="Floi Bucao C."/>
            <person name="Jouanno E."/>
            <person name="Wen M."/>
            <person name="Mejri S."/>
            <person name="Dirks R."/>
            <person name="Jansen H."/>
            <person name="Henkel C."/>
            <person name="Chen W.J."/>
            <person name="Zahm M."/>
            <person name="Cabau C."/>
            <person name="Klopp C."/>
            <person name="Thompson A.W."/>
            <person name="Robinson-Rechavi M."/>
            <person name="Braasch I."/>
            <person name="Lecointre G."/>
            <person name="Bobe J."/>
            <person name="Postlethwait J.H."/>
            <person name="Berthelot C."/>
            <person name="Roest Crollius H."/>
            <person name="Guiguen Y."/>
        </authorList>
    </citation>
    <scope>NUCLEOTIDE SEQUENCE</scope>
    <source>
        <strain evidence="1">WJC10195</strain>
    </source>
</reference>
<comment type="caution">
    <text evidence="1">The sequence shown here is derived from an EMBL/GenBank/DDBJ whole genome shotgun (WGS) entry which is preliminary data.</text>
</comment>
<dbReference type="EMBL" id="JAINUF010000013">
    <property type="protein sequence ID" value="KAJ8343646.1"/>
    <property type="molecule type" value="Genomic_DNA"/>
</dbReference>
<proteinExistence type="predicted"/>
<evidence type="ECO:0000313" key="1">
    <source>
        <dbReference type="EMBL" id="KAJ8343646.1"/>
    </source>
</evidence>
<name>A0A9Q1IK67_SYNKA</name>
<keyword evidence="2" id="KW-1185">Reference proteome</keyword>
<evidence type="ECO:0000313" key="2">
    <source>
        <dbReference type="Proteomes" id="UP001152622"/>
    </source>
</evidence>
<organism evidence="1 2">
    <name type="scientific">Synaphobranchus kaupii</name>
    <name type="common">Kaup's arrowtooth eel</name>
    <dbReference type="NCBI Taxonomy" id="118154"/>
    <lineage>
        <taxon>Eukaryota</taxon>
        <taxon>Metazoa</taxon>
        <taxon>Chordata</taxon>
        <taxon>Craniata</taxon>
        <taxon>Vertebrata</taxon>
        <taxon>Euteleostomi</taxon>
        <taxon>Actinopterygii</taxon>
        <taxon>Neopterygii</taxon>
        <taxon>Teleostei</taxon>
        <taxon>Anguilliformes</taxon>
        <taxon>Synaphobranchidae</taxon>
        <taxon>Synaphobranchus</taxon>
    </lineage>
</organism>
<dbReference type="Proteomes" id="UP001152622">
    <property type="component" value="Chromosome 13"/>
</dbReference>